<dbReference type="EMBL" id="MLJW01000026">
    <property type="protein sequence ID" value="OIR09480.1"/>
    <property type="molecule type" value="Genomic_DNA"/>
</dbReference>
<evidence type="ECO:0000259" key="2">
    <source>
        <dbReference type="Pfam" id="PF08547"/>
    </source>
</evidence>
<comment type="caution">
    <text evidence="3">The sequence shown here is derived from an EMBL/GenBank/DDBJ whole genome shotgun (WGS) entry which is preliminary data.</text>
</comment>
<dbReference type="PANTHER" id="PTHR13194:SF19">
    <property type="entry name" value="NAD(P)-BINDING ROSSMANN-FOLD SUPERFAMILY PROTEIN"/>
    <property type="match status" value="1"/>
</dbReference>
<accession>A0A1J5SZM0</accession>
<dbReference type="InterPro" id="IPR008979">
    <property type="entry name" value="Galactose-bd-like_sf"/>
</dbReference>
<dbReference type="InterPro" id="IPR013857">
    <property type="entry name" value="NADH-UbQ_OxRdtase-assoc_prot30"/>
</dbReference>
<gene>
    <name evidence="3" type="ORF">GALL_83180</name>
</gene>
<name>A0A1J5SZM0_9ZZZZ</name>
<evidence type="ECO:0000313" key="3">
    <source>
        <dbReference type="EMBL" id="OIR09480.1"/>
    </source>
</evidence>
<organism evidence="3">
    <name type="scientific">mine drainage metagenome</name>
    <dbReference type="NCBI Taxonomy" id="410659"/>
    <lineage>
        <taxon>unclassified sequences</taxon>
        <taxon>metagenomes</taxon>
        <taxon>ecological metagenomes</taxon>
    </lineage>
</organism>
<sequence>MTHFMNVMTVVPMQAPSILDDRSSKTLLANNGCHWRAISDTVMGGTSSVQLVPAEICGRTCLRLTGEVSLENNGGFVQASLDLSDKGLLDASKFSGIEVDVLGNNEIYNLHLRTDDTTIVWQSYRASFNAMQNWQTIRLPFDSFIPHRIDVPLDTSRLRRLGVVAIGRTMQADICISRLALYLTA</sequence>
<protein>
    <submittedName>
        <fullName evidence="3">Complex I intermediate-associated protein 30 (CIA30)</fullName>
    </submittedName>
</protein>
<feature type="domain" description="NADH:ubiquinone oxidoreductase intermediate-associated protein 30" evidence="2">
    <location>
        <begin position="34"/>
        <end position="167"/>
    </location>
</feature>
<dbReference type="AlphaFoldDB" id="A0A1J5SZM0"/>
<evidence type="ECO:0000256" key="1">
    <source>
        <dbReference type="ARBA" id="ARBA00007884"/>
    </source>
</evidence>
<reference evidence="3" key="1">
    <citation type="submission" date="2016-10" db="EMBL/GenBank/DDBJ databases">
        <title>Sequence of Gallionella enrichment culture.</title>
        <authorList>
            <person name="Poehlein A."/>
            <person name="Muehling M."/>
            <person name="Daniel R."/>
        </authorList>
    </citation>
    <scope>NUCLEOTIDE SEQUENCE</scope>
</reference>
<dbReference type="SUPFAM" id="SSF49785">
    <property type="entry name" value="Galactose-binding domain-like"/>
    <property type="match status" value="1"/>
</dbReference>
<dbReference type="PANTHER" id="PTHR13194">
    <property type="entry name" value="COMPLEX I INTERMEDIATE-ASSOCIATED PROTEIN 30"/>
    <property type="match status" value="1"/>
</dbReference>
<dbReference type="Pfam" id="PF08547">
    <property type="entry name" value="CIA30"/>
    <property type="match status" value="1"/>
</dbReference>
<proteinExistence type="inferred from homology"/>
<dbReference type="InterPro" id="IPR039131">
    <property type="entry name" value="NDUFAF1"/>
</dbReference>
<comment type="similarity">
    <text evidence="1">Belongs to the CIA30 family.</text>
</comment>